<name>A0A221J6F9_9CAUD</name>
<evidence type="ECO:0000256" key="1">
    <source>
        <dbReference type="SAM" id="MobiDB-lite"/>
    </source>
</evidence>
<dbReference type="CDD" id="cd19958">
    <property type="entry name" value="pyocin_knob"/>
    <property type="match status" value="1"/>
</dbReference>
<evidence type="ECO:0000313" key="2">
    <source>
        <dbReference type="EMBL" id="ASM62299.1"/>
    </source>
</evidence>
<proteinExistence type="predicted"/>
<dbReference type="GeneID" id="79993291"/>
<sequence length="311" mass="33270">MVNTPDDPNQAQAWISGTPPDQTIDFYIPRGNTGPRGPVGPIGPSLAVGSVATVTGPAAPGTPGIQGATGPKGDPGGLVLGTLITGPADLNDYKTPGSYRTITTTNISNLPAVFVGTLTVWQNNNATPMFWQEYTPVTSGGAQVFWRRALGPSQVWGPWRSYASTRVDQTAGRVIYQWDDANLREQLIYGDTGWRDVKAGLLNGWTATALFARRYQDRVTLKGYQLDGTAQTSTTFLTLPVGFRPPHGQSYFQANTTSAAFALMVAENTGNFRAQTGQNLYGNTAYFEITWTVSETWPTTLPGSASGSVPV</sequence>
<protein>
    <recommendedName>
        <fullName evidence="4">Minor tail protein</fullName>
    </recommendedName>
</protein>
<dbReference type="KEGG" id="vg:79993291"/>
<accession>A0A221J6F9</accession>
<dbReference type="EMBL" id="MF140423">
    <property type="protein sequence ID" value="ASM62299.1"/>
    <property type="molecule type" value="Genomic_DNA"/>
</dbReference>
<keyword evidence="3" id="KW-1185">Reference proteome</keyword>
<evidence type="ECO:0000313" key="3">
    <source>
        <dbReference type="Proteomes" id="UP000222317"/>
    </source>
</evidence>
<dbReference type="RefSeq" id="YP_010749946.1">
    <property type="nucleotide sequence ID" value="NC_073328.1"/>
</dbReference>
<feature type="region of interest" description="Disordered" evidence="1">
    <location>
        <begin position="1"/>
        <end position="22"/>
    </location>
</feature>
<evidence type="ECO:0008006" key="4">
    <source>
        <dbReference type="Google" id="ProtNLM"/>
    </source>
</evidence>
<gene>
    <name evidence="2" type="primary">23</name>
    <name evidence="2" type="ORF">SEA_NIGHTMARE_23</name>
</gene>
<dbReference type="Proteomes" id="UP000222317">
    <property type="component" value="Segment"/>
</dbReference>
<organism evidence="2 3">
    <name type="scientific">Arthrobacter phage Nightmare</name>
    <dbReference type="NCBI Taxonomy" id="2015864"/>
    <lineage>
        <taxon>Viruses</taxon>
        <taxon>Duplodnaviria</taxon>
        <taxon>Heunggongvirae</taxon>
        <taxon>Uroviricota</taxon>
        <taxon>Caudoviricetes</taxon>
        <taxon>Gordonvirus</taxon>
        <taxon>Gordonvirus nightmare</taxon>
    </lineage>
</organism>
<reference evidence="2 3" key="1">
    <citation type="submission" date="2017-05" db="EMBL/GenBank/DDBJ databases">
        <authorList>
            <person name="Sperratore M."/>
            <person name="Moy E.A."/>
            <person name="Dunbar D."/>
            <person name="Schmidt R."/>
            <person name="Baltzegar D.A."/>
            <person name="Young E.C."/>
            <person name="Sides K.F."/>
            <person name="Macialek J."/>
            <person name="Stoner T.H."/>
            <person name="Garlena R.A."/>
            <person name="Russell D.A."/>
            <person name="Pope W.H."/>
            <person name="Jacobs-Sera D."/>
            <person name="Hatfull G.F."/>
        </authorList>
    </citation>
    <scope>NUCLEOTIDE SEQUENCE [LARGE SCALE GENOMIC DNA]</scope>
</reference>
<feature type="compositionally biased region" description="Polar residues" evidence="1">
    <location>
        <begin position="1"/>
        <end position="21"/>
    </location>
</feature>